<dbReference type="PROSITE" id="PS50972">
    <property type="entry name" value="PTERIN_BINDING"/>
    <property type="match status" value="1"/>
</dbReference>
<dbReference type="InterPro" id="IPR045031">
    <property type="entry name" value="DHP_synth-like"/>
</dbReference>
<comment type="cofactor">
    <cofactor evidence="2 13">
        <name>Mg(2+)</name>
        <dbReference type="ChEBI" id="CHEBI:18420"/>
    </cofactor>
</comment>
<dbReference type="InterPro" id="IPR006390">
    <property type="entry name" value="DHP_synth_dom"/>
</dbReference>
<dbReference type="OrthoDB" id="9811744at2"/>
<dbReference type="Gene3D" id="3.20.20.20">
    <property type="entry name" value="Dihydropteroate synthase-like"/>
    <property type="match status" value="1"/>
</dbReference>
<comment type="pathway">
    <text evidence="3 13">Cofactor biosynthesis; tetrahydrofolate biosynthesis; 7,8-dihydrofolate from 2-amino-4-hydroxy-6-hydroxymethyl-7,8-dihydropteridine diphosphate and 4-aminobenzoate: step 1/2.</text>
</comment>
<sequence>MITNLRIGETDFKIGEKTYIMGILNVTPDSFSDGGRFNQIEAALDHVREMIEDGADIIDIGGESTRPNHIQISEEEEAARVVPVIKAIKERYKIPVSIDTYKSKVAKAALEAGADLVNDVWGLKYDPNMANVIKEYNVPVCIMHNRENMDYDNFRSDMLNDLKRSIEIGEKAGINKEKIIIDPGIGFAKTYEMNLEAMNHLEDLLQFDMPILLAASRKSVIGLTLDLPVTEREEGTIATSVLGVMKGCHFVRVHNVKANLRAIRMIEAILHNEKQLK</sequence>
<dbReference type="RefSeq" id="WP_123609338.1">
    <property type="nucleotide sequence ID" value="NZ_RJVG01000005.1"/>
</dbReference>
<comment type="caution">
    <text evidence="15">The sequence shown here is derived from an EMBL/GenBank/DDBJ whole genome shotgun (WGS) entry which is preliminary data.</text>
</comment>
<protein>
    <recommendedName>
        <fullName evidence="6 13">Dihydropteroate synthase</fullName>
        <shortName evidence="13">DHPS</shortName>
        <ecNumber evidence="5 13">2.5.1.15</ecNumber>
    </recommendedName>
    <alternativeName>
        <fullName evidence="11 13">Dihydropteroate pyrophosphorylase</fullName>
    </alternativeName>
</protein>
<evidence type="ECO:0000256" key="10">
    <source>
        <dbReference type="ARBA" id="ARBA00022909"/>
    </source>
</evidence>
<dbReference type="GO" id="GO:0005829">
    <property type="term" value="C:cytosol"/>
    <property type="evidence" value="ECO:0007669"/>
    <property type="project" value="TreeGrafter"/>
</dbReference>
<evidence type="ECO:0000256" key="3">
    <source>
        <dbReference type="ARBA" id="ARBA00004763"/>
    </source>
</evidence>
<comment type="function">
    <text evidence="12 13">Catalyzes the condensation of para-aminobenzoate (pABA) with 6-hydroxymethyl-7,8-dihydropterin diphosphate (DHPt-PP) to form 7,8-dihydropteroate (H2Pte), the immediate precursor of folate derivatives.</text>
</comment>
<organism evidence="15 16">
    <name type="scientific">Mobilisporobacter senegalensis</name>
    <dbReference type="NCBI Taxonomy" id="1329262"/>
    <lineage>
        <taxon>Bacteria</taxon>
        <taxon>Bacillati</taxon>
        <taxon>Bacillota</taxon>
        <taxon>Clostridia</taxon>
        <taxon>Lachnospirales</taxon>
        <taxon>Lachnospiraceae</taxon>
        <taxon>Mobilisporobacter</taxon>
    </lineage>
</organism>
<feature type="domain" description="Pterin-binding" evidence="14">
    <location>
        <begin position="18"/>
        <end position="264"/>
    </location>
</feature>
<dbReference type="PANTHER" id="PTHR20941:SF1">
    <property type="entry name" value="FOLIC ACID SYNTHESIS PROTEIN FOL1"/>
    <property type="match status" value="1"/>
</dbReference>
<keyword evidence="10 13" id="KW-0289">Folate biosynthesis</keyword>
<reference evidence="15 16" key="1">
    <citation type="submission" date="2018-11" db="EMBL/GenBank/DDBJ databases">
        <title>Genomic Encyclopedia of Type Strains, Phase IV (KMG-IV): sequencing the most valuable type-strain genomes for metagenomic binning, comparative biology and taxonomic classification.</title>
        <authorList>
            <person name="Goeker M."/>
        </authorList>
    </citation>
    <scope>NUCLEOTIDE SEQUENCE [LARGE SCALE GENOMIC DNA]</scope>
    <source>
        <strain evidence="15 16">DSM 26537</strain>
    </source>
</reference>
<evidence type="ECO:0000256" key="13">
    <source>
        <dbReference type="RuleBase" id="RU361205"/>
    </source>
</evidence>
<dbReference type="PROSITE" id="PS00792">
    <property type="entry name" value="DHPS_1"/>
    <property type="match status" value="1"/>
</dbReference>
<dbReference type="UniPathway" id="UPA00077">
    <property type="reaction ID" value="UER00156"/>
</dbReference>
<evidence type="ECO:0000256" key="9">
    <source>
        <dbReference type="ARBA" id="ARBA00022842"/>
    </source>
</evidence>
<proteinExistence type="inferred from homology"/>
<comment type="similarity">
    <text evidence="4 13">Belongs to the DHPS family.</text>
</comment>
<dbReference type="SUPFAM" id="SSF51717">
    <property type="entry name" value="Dihydropteroate synthetase-like"/>
    <property type="match status" value="1"/>
</dbReference>
<keyword evidence="8 13" id="KW-0479">Metal-binding</keyword>
<evidence type="ECO:0000256" key="8">
    <source>
        <dbReference type="ARBA" id="ARBA00022723"/>
    </source>
</evidence>
<dbReference type="CDD" id="cd00739">
    <property type="entry name" value="DHPS"/>
    <property type="match status" value="1"/>
</dbReference>
<comment type="catalytic activity">
    <reaction evidence="1">
        <text>(7,8-dihydropterin-6-yl)methyl diphosphate + 4-aminobenzoate = 7,8-dihydropteroate + diphosphate</text>
        <dbReference type="Rhea" id="RHEA:19949"/>
        <dbReference type="ChEBI" id="CHEBI:17836"/>
        <dbReference type="ChEBI" id="CHEBI:17839"/>
        <dbReference type="ChEBI" id="CHEBI:33019"/>
        <dbReference type="ChEBI" id="CHEBI:72950"/>
        <dbReference type="EC" id="2.5.1.15"/>
    </reaction>
</comment>
<evidence type="ECO:0000256" key="1">
    <source>
        <dbReference type="ARBA" id="ARBA00000012"/>
    </source>
</evidence>
<evidence type="ECO:0000256" key="7">
    <source>
        <dbReference type="ARBA" id="ARBA00022679"/>
    </source>
</evidence>
<gene>
    <name evidence="15" type="ORF">EDD66_10591</name>
</gene>
<name>A0A3N1XN83_9FIRM</name>
<dbReference type="EC" id="2.5.1.15" evidence="5 13"/>
<dbReference type="GO" id="GO:0046654">
    <property type="term" value="P:tetrahydrofolate biosynthetic process"/>
    <property type="evidence" value="ECO:0007669"/>
    <property type="project" value="UniProtKB-UniPathway"/>
</dbReference>
<evidence type="ECO:0000256" key="11">
    <source>
        <dbReference type="ARBA" id="ARBA00030193"/>
    </source>
</evidence>
<dbReference type="AlphaFoldDB" id="A0A3N1XN83"/>
<dbReference type="PROSITE" id="PS00793">
    <property type="entry name" value="DHPS_2"/>
    <property type="match status" value="1"/>
</dbReference>
<keyword evidence="7 13" id="KW-0808">Transferase</keyword>
<dbReference type="GO" id="GO:0004156">
    <property type="term" value="F:dihydropteroate synthase activity"/>
    <property type="evidence" value="ECO:0007669"/>
    <property type="project" value="UniProtKB-EC"/>
</dbReference>
<dbReference type="Pfam" id="PF00809">
    <property type="entry name" value="Pterin_bind"/>
    <property type="match status" value="1"/>
</dbReference>
<dbReference type="InterPro" id="IPR000489">
    <property type="entry name" value="Pterin-binding_dom"/>
</dbReference>
<dbReference type="InterPro" id="IPR011005">
    <property type="entry name" value="Dihydropteroate_synth-like_sf"/>
</dbReference>
<evidence type="ECO:0000259" key="14">
    <source>
        <dbReference type="PROSITE" id="PS50972"/>
    </source>
</evidence>
<keyword evidence="16" id="KW-1185">Reference proteome</keyword>
<evidence type="ECO:0000256" key="6">
    <source>
        <dbReference type="ARBA" id="ARBA00016919"/>
    </source>
</evidence>
<dbReference type="EMBL" id="RJVG01000005">
    <property type="protein sequence ID" value="ROR28153.1"/>
    <property type="molecule type" value="Genomic_DNA"/>
</dbReference>
<evidence type="ECO:0000313" key="16">
    <source>
        <dbReference type="Proteomes" id="UP000273083"/>
    </source>
</evidence>
<dbReference type="FunFam" id="3.20.20.20:FF:000006">
    <property type="entry name" value="Dihydropteroate synthase"/>
    <property type="match status" value="1"/>
</dbReference>
<dbReference type="Proteomes" id="UP000273083">
    <property type="component" value="Unassembled WGS sequence"/>
</dbReference>
<evidence type="ECO:0000256" key="5">
    <source>
        <dbReference type="ARBA" id="ARBA00012458"/>
    </source>
</evidence>
<keyword evidence="9 13" id="KW-0460">Magnesium</keyword>
<evidence type="ECO:0000256" key="4">
    <source>
        <dbReference type="ARBA" id="ARBA00009503"/>
    </source>
</evidence>
<dbReference type="PANTHER" id="PTHR20941">
    <property type="entry name" value="FOLATE SYNTHESIS PROTEINS"/>
    <property type="match status" value="1"/>
</dbReference>
<evidence type="ECO:0000313" key="15">
    <source>
        <dbReference type="EMBL" id="ROR28153.1"/>
    </source>
</evidence>
<dbReference type="NCBIfam" id="TIGR01496">
    <property type="entry name" value="DHPS"/>
    <property type="match status" value="1"/>
</dbReference>
<evidence type="ECO:0000256" key="2">
    <source>
        <dbReference type="ARBA" id="ARBA00001946"/>
    </source>
</evidence>
<dbReference type="GO" id="GO:0046656">
    <property type="term" value="P:folic acid biosynthetic process"/>
    <property type="evidence" value="ECO:0007669"/>
    <property type="project" value="UniProtKB-KW"/>
</dbReference>
<dbReference type="GO" id="GO:0046872">
    <property type="term" value="F:metal ion binding"/>
    <property type="evidence" value="ECO:0007669"/>
    <property type="project" value="UniProtKB-KW"/>
</dbReference>
<accession>A0A3N1XN83</accession>
<evidence type="ECO:0000256" key="12">
    <source>
        <dbReference type="ARBA" id="ARBA00053449"/>
    </source>
</evidence>